<keyword evidence="5 7" id="KW-1133">Transmembrane helix</keyword>
<sequence>MTVEQKAPETSSQQPRTGALTKAGAGKRTKGRTALFGALGTLGFLVLWEIVVVFGLLPRNNLPGASETLIRSVGLLADPVFLGHVGSTVAVSFLGLGIAFVIAVPLGLLLGISNAAFALASTVVELLRPLPPIAFVPLAVLIAGQGTEMKAAIVALGCVWPLLTNVIHGVHETDSVAKSTGRSFGWSRSTVIRRVVWPSAVPALITGVRITVSISLILCVGAEYIGGSTQGLGSWLLQQSMQPQGMQAVTAGVVIAGVLGVLVNAIVAGLDRRYAAWARRGEK</sequence>
<dbReference type="PANTHER" id="PTHR30151">
    <property type="entry name" value="ALKANE SULFONATE ABC TRANSPORTER-RELATED, MEMBRANE SUBUNIT"/>
    <property type="match status" value="1"/>
</dbReference>
<dbReference type="SUPFAM" id="SSF161098">
    <property type="entry name" value="MetI-like"/>
    <property type="match status" value="1"/>
</dbReference>
<name>A0AAW6T6B0_9MICO</name>
<dbReference type="GO" id="GO:0055085">
    <property type="term" value="P:transmembrane transport"/>
    <property type="evidence" value="ECO:0007669"/>
    <property type="project" value="InterPro"/>
</dbReference>
<evidence type="ECO:0000259" key="9">
    <source>
        <dbReference type="PROSITE" id="PS50928"/>
    </source>
</evidence>
<proteinExistence type="inferred from homology"/>
<comment type="subcellular location">
    <subcellularLocation>
        <location evidence="1 7">Cell membrane</location>
        <topology evidence="1 7">Multi-pass membrane protein</topology>
    </subcellularLocation>
</comment>
<keyword evidence="11" id="KW-1185">Reference proteome</keyword>
<evidence type="ECO:0000256" key="3">
    <source>
        <dbReference type="ARBA" id="ARBA00022475"/>
    </source>
</evidence>
<accession>A0AAW6T6B0</accession>
<feature type="transmembrane region" description="Helical" evidence="7">
    <location>
        <begin position="203"/>
        <end position="225"/>
    </location>
</feature>
<dbReference type="Proteomes" id="UP001321506">
    <property type="component" value="Unassembled WGS sequence"/>
</dbReference>
<organism evidence="10 11">
    <name type="scientific">Ruicaihuangia caeni</name>
    <dbReference type="NCBI Taxonomy" id="3042517"/>
    <lineage>
        <taxon>Bacteria</taxon>
        <taxon>Bacillati</taxon>
        <taxon>Actinomycetota</taxon>
        <taxon>Actinomycetes</taxon>
        <taxon>Micrococcales</taxon>
        <taxon>Microbacteriaceae</taxon>
        <taxon>Ruicaihuangia</taxon>
    </lineage>
</organism>
<feature type="transmembrane region" description="Helical" evidence="7">
    <location>
        <begin position="245"/>
        <end position="270"/>
    </location>
</feature>
<evidence type="ECO:0000256" key="1">
    <source>
        <dbReference type="ARBA" id="ARBA00004651"/>
    </source>
</evidence>
<dbReference type="CDD" id="cd06261">
    <property type="entry name" value="TM_PBP2"/>
    <property type="match status" value="1"/>
</dbReference>
<dbReference type="Gene3D" id="1.10.3720.10">
    <property type="entry name" value="MetI-like"/>
    <property type="match status" value="1"/>
</dbReference>
<evidence type="ECO:0000256" key="5">
    <source>
        <dbReference type="ARBA" id="ARBA00022989"/>
    </source>
</evidence>
<evidence type="ECO:0000313" key="10">
    <source>
        <dbReference type="EMBL" id="MDI2099029.1"/>
    </source>
</evidence>
<keyword evidence="2 7" id="KW-0813">Transport</keyword>
<feature type="transmembrane region" description="Helical" evidence="7">
    <location>
        <begin position="34"/>
        <end position="57"/>
    </location>
</feature>
<feature type="domain" description="ABC transmembrane type-1" evidence="9">
    <location>
        <begin position="85"/>
        <end position="267"/>
    </location>
</feature>
<evidence type="ECO:0000313" key="11">
    <source>
        <dbReference type="Proteomes" id="UP001321506"/>
    </source>
</evidence>
<comment type="caution">
    <text evidence="10">The sequence shown here is derived from an EMBL/GenBank/DDBJ whole genome shotgun (WGS) entry which is preliminary data.</text>
</comment>
<evidence type="ECO:0000256" key="6">
    <source>
        <dbReference type="ARBA" id="ARBA00023136"/>
    </source>
</evidence>
<feature type="region of interest" description="Disordered" evidence="8">
    <location>
        <begin position="1"/>
        <end position="25"/>
    </location>
</feature>
<keyword evidence="4 7" id="KW-0812">Transmembrane</keyword>
<dbReference type="GO" id="GO:0005886">
    <property type="term" value="C:plasma membrane"/>
    <property type="evidence" value="ECO:0007669"/>
    <property type="project" value="UniProtKB-SubCell"/>
</dbReference>
<dbReference type="EMBL" id="JASATX010000003">
    <property type="protein sequence ID" value="MDI2099029.1"/>
    <property type="molecule type" value="Genomic_DNA"/>
</dbReference>
<keyword evidence="6 7" id="KW-0472">Membrane</keyword>
<feature type="transmembrane region" description="Helical" evidence="7">
    <location>
        <begin position="89"/>
        <end position="112"/>
    </location>
</feature>
<protein>
    <submittedName>
        <fullName evidence="10">ABC transporter permease</fullName>
    </submittedName>
</protein>
<evidence type="ECO:0000256" key="4">
    <source>
        <dbReference type="ARBA" id="ARBA00022692"/>
    </source>
</evidence>
<comment type="similarity">
    <text evidence="7">Belongs to the binding-protein-dependent transport system permease family.</text>
</comment>
<evidence type="ECO:0000256" key="2">
    <source>
        <dbReference type="ARBA" id="ARBA00022448"/>
    </source>
</evidence>
<keyword evidence="3" id="KW-1003">Cell membrane</keyword>
<evidence type="ECO:0000256" key="8">
    <source>
        <dbReference type="SAM" id="MobiDB-lite"/>
    </source>
</evidence>
<dbReference type="PANTHER" id="PTHR30151:SF0">
    <property type="entry name" value="ABC TRANSPORTER PERMEASE PROTEIN MJ0413-RELATED"/>
    <property type="match status" value="1"/>
</dbReference>
<reference evidence="10 11" key="1">
    <citation type="submission" date="2023-04" db="EMBL/GenBank/DDBJ databases">
        <title>Klugiella caeni sp. nov. isolated from the sludge of biochemical tank.</title>
        <authorList>
            <person name="Geng K."/>
        </authorList>
    </citation>
    <scope>NUCLEOTIDE SEQUENCE [LARGE SCALE GENOMIC DNA]</scope>
    <source>
        <strain evidence="10 11">YN-L-19</strain>
    </source>
</reference>
<gene>
    <name evidence="10" type="ORF">QF206_08650</name>
</gene>
<dbReference type="AlphaFoldDB" id="A0AAW6T6B0"/>
<dbReference type="InterPro" id="IPR000515">
    <property type="entry name" value="MetI-like"/>
</dbReference>
<dbReference type="Pfam" id="PF00528">
    <property type="entry name" value="BPD_transp_1"/>
    <property type="match status" value="1"/>
</dbReference>
<evidence type="ECO:0000256" key="7">
    <source>
        <dbReference type="RuleBase" id="RU363032"/>
    </source>
</evidence>
<dbReference type="RefSeq" id="WP_281488814.1">
    <property type="nucleotide sequence ID" value="NZ_JASATX010000003.1"/>
</dbReference>
<dbReference type="PROSITE" id="PS50928">
    <property type="entry name" value="ABC_TM1"/>
    <property type="match status" value="1"/>
</dbReference>
<dbReference type="InterPro" id="IPR035906">
    <property type="entry name" value="MetI-like_sf"/>
</dbReference>